<keyword evidence="1" id="KW-0175">Coiled coil</keyword>
<organism evidence="2 3">
    <name type="scientific">Coccidioides immitis (strain RS)</name>
    <name type="common">Valley fever fungus</name>
    <dbReference type="NCBI Taxonomy" id="246410"/>
    <lineage>
        <taxon>Eukaryota</taxon>
        <taxon>Fungi</taxon>
        <taxon>Dikarya</taxon>
        <taxon>Ascomycota</taxon>
        <taxon>Pezizomycotina</taxon>
        <taxon>Eurotiomycetes</taxon>
        <taxon>Eurotiomycetidae</taxon>
        <taxon>Onygenales</taxon>
        <taxon>Onygenaceae</taxon>
        <taxon>Coccidioides</taxon>
    </lineage>
</organism>
<reference evidence="3" key="2">
    <citation type="journal article" date="2010" name="Genome Res.">
        <title>Population genomic sequencing of Coccidioides fungi reveals recent hybridization and transposon control.</title>
        <authorList>
            <person name="Neafsey D.E."/>
            <person name="Barker B.M."/>
            <person name="Sharpton T.J."/>
            <person name="Stajich J.E."/>
            <person name="Park D.J."/>
            <person name="Whiston E."/>
            <person name="Hung C.-Y."/>
            <person name="McMahan C."/>
            <person name="White J."/>
            <person name="Sykes S."/>
            <person name="Heiman D."/>
            <person name="Young S."/>
            <person name="Zeng Q."/>
            <person name="Abouelleil A."/>
            <person name="Aftuck L."/>
            <person name="Bessette D."/>
            <person name="Brown A."/>
            <person name="FitzGerald M."/>
            <person name="Lui A."/>
            <person name="Macdonald J.P."/>
            <person name="Priest M."/>
            <person name="Orbach M.J."/>
            <person name="Galgiani J.N."/>
            <person name="Kirkland T.N."/>
            <person name="Cole G.T."/>
            <person name="Birren B.W."/>
            <person name="Henn M.R."/>
            <person name="Taylor J.W."/>
            <person name="Rounsley S.D."/>
        </authorList>
    </citation>
    <scope>GENOME REANNOTATION</scope>
    <source>
        <strain evidence="3">RS</strain>
    </source>
</reference>
<dbReference type="KEGG" id="cim:CIMG_13453"/>
<dbReference type="OrthoDB" id="4346369at2759"/>
<dbReference type="VEuPathDB" id="FungiDB:CIMG_13453"/>
<dbReference type="GeneID" id="24165080"/>
<gene>
    <name evidence="2" type="ORF">CIMG_13453</name>
</gene>
<dbReference type="Proteomes" id="UP000001261">
    <property type="component" value="Unassembled WGS sequence"/>
</dbReference>
<accession>A0A0E1RXN5</accession>
<protein>
    <submittedName>
        <fullName evidence="2">Uncharacterized protein</fullName>
    </submittedName>
</protein>
<dbReference type="InParanoid" id="A0A0E1RXN5"/>
<feature type="coiled-coil region" evidence="1">
    <location>
        <begin position="90"/>
        <end position="149"/>
    </location>
</feature>
<dbReference type="AlphaFoldDB" id="A0A0E1RXN5"/>
<proteinExistence type="predicted"/>
<evidence type="ECO:0000313" key="2">
    <source>
        <dbReference type="EMBL" id="EAS34282.2"/>
    </source>
</evidence>
<keyword evidence="3" id="KW-1185">Reference proteome</keyword>
<name>A0A0E1RXN5_COCIM</name>
<dbReference type="RefSeq" id="XP_001245865.2">
    <property type="nucleotide sequence ID" value="XM_001245864.2"/>
</dbReference>
<dbReference type="EMBL" id="GG704914">
    <property type="protein sequence ID" value="EAS34282.2"/>
    <property type="molecule type" value="Genomic_DNA"/>
</dbReference>
<evidence type="ECO:0000313" key="3">
    <source>
        <dbReference type="Proteomes" id="UP000001261"/>
    </source>
</evidence>
<evidence type="ECO:0000256" key="1">
    <source>
        <dbReference type="SAM" id="Coils"/>
    </source>
</evidence>
<sequence length="156" mass="18305">MAEDTTESYATILQGENKRIVVYSHISMPSPGTANASWFDSRDAILFIESFYQMCKDHGVIDPKNIIEWLASTVQANGRLDEFTKMSWFLQELSEKLQNKIIDKAKLNLSDDILPIDFRKVIQMTINLINQYEENKKIFKEDKMRQKKMEKLDEQY</sequence>
<reference evidence="3" key="1">
    <citation type="journal article" date="2009" name="Genome Res.">
        <title>Comparative genomic analyses of the human fungal pathogens Coccidioides and their relatives.</title>
        <authorList>
            <person name="Sharpton T.J."/>
            <person name="Stajich J.E."/>
            <person name="Rounsley S.D."/>
            <person name="Gardner M.J."/>
            <person name="Wortman J.R."/>
            <person name="Jordar V.S."/>
            <person name="Maiti R."/>
            <person name="Kodira C.D."/>
            <person name="Neafsey D.E."/>
            <person name="Zeng Q."/>
            <person name="Hung C.-Y."/>
            <person name="McMahan C."/>
            <person name="Muszewska A."/>
            <person name="Grynberg M."/>
            <person name="Mandel M.A."/>
            <person name="Kellner E.M."/>
            <person name="Barker B.M."/>
            <person name="Galgiani J.N."/>
            <person name="Orbach M.J."/>
            <person name="Kirkland T.N."/>
            <person name="Cole G.T."/>
            <person name="Henn M.R."/>
            <person name="Birren B.W."/>
            <person name="Taylor J.W."/>
        </authorList>
    </citation>
    <scope>NUCLEOTIDE SEQUENCE [LARGE SCALE GENOMIC DNA]</scope>
    <source>
        <strain evidence="3">RS</strain>
    </source>
</reference>